<proteinExistence type="predicted"/>
<feature type="domain" description="T-ag OBD" evidence="22">
    <location>
        <begin position="142"/>
        <end position="260"/>
    </location>
</feature>
<feature type="domain" description="SF3 helicase" evidence="21">
    <location>
        <begin position="407"/>
        <end position="570"/>
    </location>
</feature>
<dbReference type="InterPro" id="IPR027417">
    <property type="entry name" value="P-loop_NTPase"/>
</dbReference>
<keyword evidence="3" id="KW-0597">Phosphoprotein</keyword>
<keyword evidence="8 19" id="KW-0863">Zinc-finger</keyword>
<dbReference type="Gene3D" id="3.40.50.300">
    <property type="entry name" value="P-loop containing nucleotide triphosphate hydrolases"/>
    <property type="match status" value="1"/>
</dbReference>
<evidence type="ECO:0000256" key="19">
    <source>
        <dbReference type="PROSITE-ProRule" id="PRU00671"/>
    </source>
</evidence>
<evidence type="ECO:0000259" key="21">
    <source>
        <dbReference type="PROSITE" id="PS51206"/>
    </source>
</evidence>
<dbReference type="InterPro" id="IPR003133">
    <property type="entry name" value="T_Ag_DNA-bd"/>
</dbReference>
<dbReference type="Gene3D" id="1.10.10.510">
    <property type="entry name" value="Zinc finger, large T-antigen D1 domain"/>
    <property type="match status" value="1"/>
</dbReference>
<dbReference type="GO" id="GO:0005524">
    <property type="term" value="F:ATP binding"/>
    <property type="evidence" value="ECO:0007669"/>
    <property type="project" value="UniProtKB-KW"/>
</dbReference>
<dbReference type="EC" id="5.6.2.4" evidence="16"/>
<dbReference type="GeneID" id="24018706"/>
<evidence type="ECO:0000256" key="13">
    <source>
        <dbReference type="ARBA" id="ARBA00023125"/>
    </source>
</evidence>
<evidence type="ECO:0000256" key="14">
    <source>
        <dbReference type="ARBA" id="ARBA00023235"/>
    </source>
</evidence>
<feature type="region of interest" description="Disordered" evidence="20">
    <location>
        <begin position="629"/>
        <end position="652"/>
    </location>
</feature>
<evidence type="ECO:0000256" key="2">
    <source>
        <dbReference type="ARBA" id="ARBA00022518"/>
    </source>
</evidence>
<feature type="domain" description="T-ag D1-type" evidence="23">
    <location>
        <begin position="270"/>
        <end position="362"/>
    </location>
</feature>
<evidence type="ECO:0000259" key="23">
    <source>
        <dbReference type="PROSITE" id="PS51341"/>
    </source>
</evidence>
<keyword evidence="10" id="KW-0347">Helicase</keyword>
<evidence type="ECO:0000256" key="18">
    <source>
        <dbReference type="PROSITE-ProRule" id="PRU00620"/>
    </source>
</evidence>
<dbReference type="Pfam" id="PF02217">
    <property type="entry name" value="T_Ag_DNA_bind"/>
    <property type="match status" value="1"/>
</dbReference>
<evidence type="ECO:0000256" key="4">
    <source>
        <dbReference type="ARBA" id="ARBA00022562"/>
    </source>
</evidence>
<keyword evidence="12" id="KW-0067">ATP-binding</keyword>
<dbReference type="GO" id="GO:0043138">
    <property type="term" value="F:3'-5' DNA helicase activity"/>
    <property type="evidence" value="ECO:0007669"/>
    <property type="project" value="UniProtKB-EC"/>
</dbReference>
<dbReference type="InterPro" id="IPR017910">
    <property type="entry name" value="Znf_lg_T-Ag_D1-typ"/>
</dbReference>
<dbReference type="InterPro" id="IPR036869">
    <property type="entry name" value="J_dom_sf"/>
</dbReference>
<keyword evidence="14" id="KW-0413">Isomerase</keyword>
<dbReference type="InterPro" id="IPR010932">
    <property type="entry name" value="Lg_T_Ag_Polyomavir_C"/>
</dbReference>
<dbReference type="RefSeq" id="YP_009129316.1">
    <property type="nucleotide sequence ID" value="NC_026770.1"/>
</dbReference>
<organism evidence="24 25">
    <name type="scientific">Bat polyomavirus 6b</name>
    <dbReference type="NCBI Taxonomy" id="1623689"/>
    <lineage>
        <taxon>Viruses</taxon>
        <taxon>Monodnaviria</taxon>
        <taxon>Shotokuvirae</taxon>
        <taxon>Cossaviricota</taxon>
        <taxon>Papovaviricetes</taxon>
        <taxon>Sepolyvirales</taxon>
        <taxon>Polyomaviridae</taxon>
        <taxon>Betapolyomavirus</taxon>
        <taxon>Betapolyomavirus secudobsoniae</taxon>
    </lineage>
</organism>
<evidence type="ECO:0000256" key="9">
    <source>
        <dbReference type="ARBA" id="ARBA00022801"/>
    </source>
</evidence>
<dbReference type="InterPro" id="IPR016392">
    <property type="entry name" value="Lg_T_Ag_polyomavir"/>
</dbReference>
<keyword evidence="9" id="KW-0378">Hydrolase</keyword>
<evidence type="ECO:0000256" key="15">
    <source>
        <dbReference type="ARBA" id="ARBA00034617"/>
    </source>
</evidence>
<dbReference type="Gene3D" id="1.10.287.110">
    <property type="entry name" value="DnaJ domain"/>
    <property type="match status" value="1"/>
</dbReference>
<dbReference type="PIRSF" id="PIRSF003368">
    <property type="entry name" value="Large_T_antigen_polyomaV"/>
    <property type="match status" value="1"/>
</dbReference>
<comment type="catalytic activity">
    <reaction evidence="15">
        <text>Couples ATP hydrolysis with the unwinding of duplex DNA by translocating in the 3'-5' direction.</text>
        <dbReference type="EC" id="5.6.2.4"/>
    </reaction>
</comment>
<dbReference type="PROSITE" id="PS51341">
    <property type="entry name" value="ZF_LTAG_D1"/>
    <property type="match status" value="1"/>
</dbReference>
<comment type="subcellular location">
    <subcellularLocation>
        <location evidence="1">Host nucleus</location>
    </subcellularLocation>
</comment>
<sequence>MDTGLSREESQRLLELLQLDPEHYGNWQLMRKSFLRMCKIMHPDKGGNPEAAKELITLYKKLENNISSLNPEECFTTSQPPPYGTPEWERWWDEFNDLFCHEQFPSDEESSQQSEKRRSPSPEPSQSTPPKKKKTAPPQDMPQDLLPFLSSAILSNKTVSTFLIYTTKEKSIILYQKLKVKYNCTFISRHKLNANEHEALVYMITPCRHRVSAINNYCHSLCSVSFILCKGVIKEYQLYVHLTIEPYGILEESIVGGLSREFFDTPEEAAKNVSWKMISEYALDSLNDDLFLLMGLYKEFADPPQECYKCKDKIVPSHYDFHQQHHENALLFVECRNQKAICQQAVDGVIAFKRVQNTQLSREQQLTERFKKLLSKMDNLFSARSRVTIPLYMAGAAWMESLLPNINMTEFLLGILECFVNNVPKKRFILFTGPVNTGKTTLAAAILDLCGGKSLNVNQPFDKLNFELGCAIDQYMVVFEDVKGQTSSNKNLPPGQGMNNLDHLRDYLDGAVKVNLEKKHLNKKSQIFPPGIITANEYLVPITLKARIHKTVKFCYVNNLFKSLQKTEDLGKYRVLQSGICLLMLLIYRCEVCDFASAIRDTVEKWKKRISEEVTDVQFLDFKTNISKGQRITGPTEGDPPTQEFDTEDFVN</sequence>
<dbReference type="Gene3D" id="1.20.1050.70">
    <property type="entry name" value="Large T antigen, SV40, domain 3"/>
    <property type="match status" value="1"/>
</dbReference>
<dbReference type="SUPFAM" id="SSF52540">
    <property type="entry name" value="P-loop containing nucleoside triphosphate hydrolases"/>
    <property type="match status" value="1"/>
</dbReference>
<keyword evidence="2" id="KW-0244">Early protein</keyword>
<keyword evidence="25" id="KW-1185">Reference proteome</keyword>
<dbReference type="InterPro" id="IPR014015">
    <property type="entry name" value="Helicase_SF3_DNA-vir"/>
</dbReference>
<evidence type="ECO:0000256" key="8">
    <source>
        <dbReference type="ARBA" id="ARBA00022771"/>
    </source>
</evidence>
<evidence type="ECO:0000256" key="17">
    <source>
        <dbReference type="ARBA" id="ARBA00048988"/>
    </source>
</evidence>
<evidence type="ECO:0000259" key="22">
    <source>
        <dbReference type="PROSITE" id="PS51287"/>
    </source>
</evidence>
<dbReference type="Proteomes" id="UP000154663">
    <property type="component" value="Segment"/>
</dbReference>
<feature type="region of interest" description="Disordered" evidence="20">
    <location>
        <begin position="104"/>
        <end position="140"/>
    </location>
</feature>
<evidence type="ECO:0000256" key="3">
    <source>
        <dbReference type="ARBA" id="ARBA00022553"/>
    </source>
</evidence>
<dbReference type="KEGG" id="vg:24018706"/>
<name>A0A0D5ZYR9_9POLY</name>
<accession>A0A0D5ZYR9</accession>
<dbReference type="GO" id="GO:0016787">
    <property type="term" value="F:hydrolase activity"/>
    <property type="evidence" value="ECO:0007669"/>
    <property type="project" value="UniProtKB-KW"/>
</dbReference>
<keyword evidence="6" id="KW-0479">Metal-binding</keyword>
<dbReference type="SUPFAM" id="SSF55464">
    <property type="entry name" value="Origin of replication-binding domain, RBD-like"/>
    <property type="match status" value="1"/>
</dbReference>
<evidence type="ECO:0000256" key="7">
    <source>
        <dbReference type="ARBA" id="ARBA00022741"/>
    </source>
</evidence>
<dbReference type="PROSITE" id="PS51287">
    <property type="entry name" value="T_AG_OBD"/>
    <property type="match status" value="1"/>
</dbReference>
<dbReference type="PROSITE" id="PS51206">
    <property type="entry name" value="SF3_HELICASE_1"/>
    <property type="match status" value="1"/>
</dbReference>
<evidence type="ECO:0000256" key="5">
    <source>
        <dbReference type="ARBA" id="ARBA00022705"/>
    </source>
</evidence>
<evidence type="ECO:0000256" key="12">
    <source>
        <dbReference type="ARBA" id="ARBA00022840"/>
    </source>
</evidence>
<dbReference type="Gene3D" id="3.40.1310.20">
    <property type="match status" value="1"/>
</dbReference>
<dbReference type="GO" id="GO:0042025">
    <property type="term" value="C:host cell nucleus"/>
    <property type="evidence" value="ECO:0007669"/>
    <property type="project" value="UniProtKB-SubCell"/>
</dbReference>
<dbReference type="GO" id="GO:0008270">
    <property type="term" value="F:zinc ion binding"/>
    <property type="evidence" value="ECO:0007669"/>
    <property type="project" value="UniProtKB-KW"/>
</dbReference>
<keyword evidence="4" id="KW-1048">Host nucleus</keyword>
<feature type="DNA-binding region" description="T-ag OBD" evidence="18">
    <location>
        <begin position="142"/>
        <end position="260"/>
    </location>
</feature>
<dbReference type="SUPFAM" id="SSF46565">
    <property type="entry name" value="Chaperone J-domain"/>
    <property type="match status" value="1"/>
</dbReference>
<dbReference type="GO" id="GO:0006260">
    <property type="term" value="P:DNA replication"/>
    <property type="evidence" value="ECO:0007669"/>
    <property type="project" value="UniProtKB-KW"/>
</dbReference>
<dbReference type="InterPro" id="IPR037102">
    <property type="entry name" value="Znf_lg_T-Ag_D1_dom_sf"/>
</dbReference>
<reference evidence="24 25" key="1">
    <citation type="journal article" date="2015" name="Arch. Virol.">
        <title>Detection of novel polyomaviruses in fruit bats in Indonesia.</title>
        <authorList>
            <person name="Kobayashi S."/>
            <person name="Sasaki M."/>
            <person name="Nakao R."/>
            <person name="Setiyono A."/>
            <person name="Handhayani E."/>
            <person name="Orba Y."/>
            <person name="Rahmadani I."/>
            <person name="Taha S."/>
            <person name="Adiani S."/>
            <person name="Subangkit M."/>
            <person name="Nakamura I."/>
            <person name="Kimura T."/>
            <person name="Sawa H."/>
        </authorList>
    </citation>
    <scope>NUCLEOTIDE SEQUENCE [LARGE SCALE GENOMIC DNA]</scope>
    <source>
        <strain evidence="24">6b</strain>
    </source>
</reference>
<keyword evidence="7" id="KW-0547">Nucleotide-binding</keyword>
<evidence type="ECO:0000256" key="20">
    <source>
        <dbReference type="SAM" id="MobiDB-lite"/>
    </source>
</evidence>
<evidence type="ECO:0000313" key="25">
    <source>
        <dbReference type="Proteomes" id="UP000154663"/>
    </source>
</evidence>
<dbReference type="GO" id="GO:0003688">
    <property type="term" value="F:DNA replication origin binding"/>
    <property type="evidence" value="ECO:0007669"/>
    <property type="project" value="InterPro"/>
</dbReference>
<dbReference type="EMBL" id="AB972947">
    <property type="protein sequence ID" value="BAQ55576.1"/>
    <property type="molecule type" value="Genomic_DNA"/>
</dbReference>
<comment type="catalytic activity">
    <reaction evidence="17">
        <text>ATP + H2O = ADP + phosphate + H(+)</text>
        <dbReference type="Rhea" id="RHEA:13065"/>
        <dbReference type="ChEBI" id="CHEBI:15377"/>
        <dbReference type="ChEBI" id="CHEBI:15378"/>
        <dbReference type="ChEBI" id="CHEBI:30616"/>
        <dbReference type="ChEBI" id="CHEBI:43474"/>
        <dbReference type="ChEBI" id="CHEBI:456216"/>
        <dbReference type="EC" id="5.6.2.4"/>
    </reaction>
</comment>
<protein>
    <recommendedName>
        <fullName evidence="16">DNA 3'-5' helicase</fullName>
        <ecNumber evidence="16">5.6.2.4</ecNumber>
    </recommendedName>
</protein>
<evidence type="ECO:0000313" key="24">
    <source>
        <dbReference type="EMBL" id="BAQ55576.1"/>
    </source>
</evidence>
<evidence type="ECO:0000256" key="16">
    <source>
        <dbReference type="ARBA" id="ARBA00034808"/>
    </source>
</evidence>
<keyword evidence="11" id="KW-0862">Zinc</keyword>
<evidence type="ECO:0000256" key="1">
    <source>
        <dbReference type="ARBA" id="ARBA00004147"/>
    </source>
</evidence>
<evidence type="ECO:0000256" key="6">
    <source>
        <dbReference type="ARBA" id="ARBA00022723"/>
    </source>
</evidence>
<keyword evidence="5" id="KW-0235">DNA replication</keyword>
<keyword evidence="13 18" id="KW-0238">DNA-binding</keyword>
<dbReference type="Pfam" id="PF06431">
    <property type="entry name" value="Polyoma_lg_T_C"/>
    <property type="match status" value="1"/>
</dbReference>
<evidence type="ECO:0000256" key="10">
    <source>
        <dbReference type="ARBA" id="ARBA00022806"/>
    </source>
</evidence>
<evidence type="ECO:0000256" key="11">
    <source>
        <dbReference type="ARBA" id="ARBA00022833"/>
    </source>
</evidence>
<dbReference type="OrthoDB" id="14669at10239"/>